<name>A0A8S5V7E1_9CAUD</name>
<reference evidence="1" key="1">
    <citation type="journal article" date="2021" name="Proc. Natl. Acad. Sci. U.S.A.">
        <title>A Catalog of Tens of Thousands of Viruses from Human Metagenomes Reveals Hidden Associations with Chronic Diseases.</title>
        <authorList>
            <person name="Tisza M.J."/>
            <person name="Buck C.B."/>
        </authorList>
    </citation>
    <scope>NUCLEOTIDE SEQUENCE</scope>
    <source>
        <strain evidence="1">CtUXy6</strain>
    </source>
</reference>
<dbReference type="EMBL" id="BK016212">
    <property type="protein sequence ID" value="DAG02622.1"/>
    <property type="molecule type" value="Genomic_DNA"/>
</dbReference>
<organism evidence="1">
    <name type="scientific">CrAss-like virus sp. ctUXy6</name>
    <dbReference type="NCBI Taxonomy" id="2825835"/>
    <lineage>
        <taxon>Viruses</taxon>
        <taxon>Duplodnaviria</taxon>
        <taxon>Heunggongvirae</taxon>
        <taxon>Uroviricota</taxon>
        <taxon>Caudoviricetes</taxon>
        <taxon>Crassvirales</taxon>
    </lineage>
</organism>
<sequence length="321" mass="38133">MVPDIEIKHYYKKYLEDANSDIKKFQEEYDTAVKVKGNIREFITERLGFISKNIGISMSDYKTEWVIGQYNPDETLLNKVYSKLEVYQEGQERIVLLQIIKYCNLLKKCRAINTAIKLAEKRSKLKFSKYRDYIAKFYQYGVQKCCLEGYAYQYGYGLGDLMINRWKYSDEDKIKKNFIDYKATNEAKAKLIAEGKTPYSKKMAEVYKLRGIKYDGVPYIVYKKTPTFYDICVVNNRYVARQNIQFEHTEYIHKELRGKSYEEIASQCPTRDSVLNLRLDIRAKLVIYNIVDKTAYLKYIRNVEQCKYKRGAHNSQNRQRF</sequence>
<evidence type="ECO:0000313" key="1">
    <source>
        <dbReference type="EMBL" id="DAG02622.1"/>
    </source>
</evidence>
<proteinExistence type="predicted"/>
<protein>
    <submittedName>
        <fullName evidence="1">Uncharacterized protein</fullName>
    </submittedName>
</protein>
<accession>A0A8S5V7E1</accession>